<dbReference type="GO" id="GO:0005975">
    <property type="term" value="P:carbohydrate metabolic process"/>
    <property type="evidence" value="ECO:0007669"/>
    <property type="project" value="InterPro"/>
</dbReference>
<evidence type="ECO:0000256" key="1">
    <source>
        <dbReference type="ARBA" id="ARBA00022801"/>
    </source>
</evidence>
<dbReference type="Proteomes" id="UP001139488">
    <property type="component" value="Unassembled WGS sequence"/>
</dbReference>
<dbReference type="SUPFAM" id="SSF51055">
    <property type="entry name" value="Carbohydrate binding domain"/>
    <property type="match status" value="1"/>
</dbReference>
<feature type="domain" description="Chitin-binding type-3" evidence="2">
    <location>
        <begin position="3"/>
        <end position="48"/>
    </location>
</feature>
<dbReference type="CDD" id="cd12215">
    <property type="entry name" value="ChiC_BD"/>
    <property type="match status" value="1"/>
</dbReference>
<dbReference type="GO" id="GO:0030246">
    <property type="term" value="F:carbohydrate binding"/>
    <property type="evidence" value="ECO:0007669"/>
    <property type="project" value="InterPro"/>
</dbReference>
<evidence type="ECO:0000313" key="4">
    <source>
        <dbReference type="Proteomes" id="UP001139488"/>
    </source>
</evidence>
<comment type="caution">
    <text evidence="3">The sequence shown here is derived from an EMBL/GenBank/DDBJ whole genome shotgun (WGS) entry which is preliminary data.</text>
</comment>
<dbReference type="InterPro" id="IPR036573">
    <property type="entry name" value="CBM_sf_5/12"/>
</dbReference>
<gene>
    <name evidence="3" type="ORF">LNL84_16485</name>
</gene>
<dbReference type="RefSeq" id="WP_244358717.1">
    <property type="nucleotide sequence ID" value="NZ_JAJNNZ010000016.1"/>
</dbReference>
<evidence type="ECO:0000313" key="3">
    <source>
        <dbReference type="EMBL" id="MCJ2378416.1"/>
    </source>
</evidence>
<evidence type="ECO:0000259" key="2">
    <source>
        <dbReference type="SMART" id="SM00495"/>
    </source>
</evidence>
<name>A0A9X2AXH3_9VIBR</name>
<accession>A0A9X2AXH3</accession>
<keyword evidence="1" id="KW-0378">Hydrolase</keyword>
<dbReference type="GO" id="GO:0005576">
    <property type="term" value="C:extracellular region"/>
    <property type="evidence" value="ECO:0007669"/>
    <property type="project" value="InterPro"/>
</dbReference>
<dbReference type="EMBL" id="JAJNNZ010000016">
    <property type="protein sequence ID" value="MCJ2378416.1"/>
    <property type="molecule type" value="Genomic_DNA"/>
</dbReference>
<dbReference type="Gene3D" id="2.10.10.20">
    <property type="entry name" value="Carbohydrate-binding module superfamily 5/12"/>
    <property type="match status" value="1"/>
</dbReference>
<dbReference type="AlphaFoldDB" id="A0A9X2AXH3"/>
<protein>
    <submittedName>
        <fullName evidence="3">Carbohydrate-binding protein</fullName>
    </submittedName>
</protein>
<dbReference type="InterPro" id="IPR003610">
    <property type="entry name" value="CBM5/12"/>
</dbReference>
<dbReference type="Pfam" id="PF02839">
    <property type="entry name" value="CBM_5_12"/>
    <property type="match status" value="1"/>
</dbReference>
<dbReference type="SMART" id="SM00495">
    <property type="entry name" value="ChtBD3"/>
    <property type="match status" value="1"/>
</dbReference>
<proteinExistence type="predicted"/>
<organism evidence="3 4">
    <name type="scientific">Vibrio gelatinilyticus</name>
    <dbReference type="NCBI Taxonomy" id="2893468"/>
    <lineage>
        <taxon>Bacteria</taxon>
        <taxon>Pseudomonadati</taxon>
        <taxon>Pseudomonadota</taxon>
        <taxon>Gammaproteobacteria</taxon>
        <taxon>Vibrionales</taxon>
        <taxon>Vibrionaceae</taxon>
        <taxon>Vibrio</taxon>
    </lineage>
</organism>
<sequence length="56" mass="6312">MCDNLWEPSTVYTGGDQVCWAGKLWQAKWWSQGDDPTKSGEWGVWTDLGEVTCSTN</sequence>
<reference evidence="3" key="1">
    <citation type="submission" date="2021-11" db="EMBL/GenBank/DDBJ databases">
        <title>Vibrio ZSDE26 sp. nov. and Vibrio ZSDZ34 sp. nov., isolated from coastal seawater in Qingdao.</title>
        <authorList>
            <person name="Zhang P."/>
        </authorList>
    </citation>
    <scope>NUCLEOTIDE SEQUENCE</scope>
    <source>
        <strain evidence="3">ZSDZ34</strain>
    </source>
</reference>
<keyword evidence="4" id="KW-1185">Reference proteome</keyword>
<dbReference type="GO" id="GO:0004553">
    <property type="term" value="F:hydrolase activity, hydrolyzing O-glycosyl compounds"/>
    <property type="evidence" value="ECO:0007669"/>
    <property type="project" value="InterPro"/>
</dbReference>